<reference evidence="4" key="2">
    <citation type="submission" date="2020-04" db="EMBL/GenBank/DDBJ databases">
        <authorList>
            <consortium name="NCBI Genome Project"/>
        </authorList>
    </citation>
    <scope>NUCLEOTIDE SEQUENCE</scope>
    <source>
        <strain evidence="4">CBS 304.34</strain>
    </source>
</reference>
<evidence type="ECO:0000313" key="2">
    <source>
        <dbReference type="EMBL" id="KAF2808564.1"/>
    </source>
</evidence>
<dbReference type="EMBL" id="MU003703">
    <property type="protein sequence ID" value="KAF2808564.1"/>
    <property type="molecule type" value="Genomic_DNA"/>
</dbReference>
<evidence type="ECO:0000313" key="4">
    <source>
        <dbReference type="RefSeq" id="XP_033575528.1"/>
    </source>
</evidence>
<dbReference type="RefSeq" id="XP_033575528.1">
    <property type="nucleotide sequence ID" value="XM_033714661.1"/>
</dbReference>
<dbReference type="AlphaFoldDB" id="A0A6A6YKR7"/>
<protein>
    <recommendedName>
        <fullName evidence="5">Extracellular membrane protein CFEM domain-containing protein</fullName>
    </recommendedName>
</protein>
<reference evidence="2 4" key="1">
    <citation type="journal article" date="2020" name="Stud. Mycol.">
        <title>101 Dothideomycetes genomes: a test case for predicting lifestyles and emergence of pathogens.</title>
        <authorList>
            <person name="Haridas S."/>
            <person name="Albert R."/>
            <person name="Binder M."/>
            <person name="Bloem J."/>
            <person name="Labutti K."/>
            <person name="Salamov A."/>
            <person name="Andreopoulos B."/>
            <person name="Baker S."/>
            <person name="Barry K."/>
            <person name="Bills G."/>
            <person name="Bluhm B."/>
            <person name="Cannon C."/>
            <person name="Castanera R."/>
            <person name="Culley D."/>
            <person name="Daum C."/>
            <person name="Ezra D."/>
            <person name="Gonzalez J."/>
            <person name="Henrissat B."/>
            <person name="Kuo A."/>
            <person name="Liang C."/>
            <person name="Lipzen A."/>
            <person name="Lutzoni F."/>
            <person name="Magnuson J."/>
            <person name="Mondo S."/>
            <person name="Nolan M."/>
            <person name="Ohm R."/>
            <person name="Pangilinan J."/>
            <person name="Park H.-J."/>
            <person name="Ramirez L."/>
            <person name="Alfaro M."/>
            <person name="Sun H."/>
            <person name="Tritt A."/>
            <person name="Yoshinaga Y."/>
            <person name="Zwiers L.-H."/>
            <person name="Turgeon B."/>
            <person name="Goodwin S."/>
            <person name="Spatafora J."/>
            <person name="Crous P."/>
            <person name="Grigoriev I."/>
        </authorList>
    </citation>
    <scope>NUCLEOTIDE SEQUENCE</scope>
    <source>
        <strain evidence="2 4">CBS 304.34</strain>
    </source>
</reference>
<sequence length="107" mass="10710">MKYSAIILSTLIAVAFARPNASATVTAAPSVVSGLSPAQTCIAACKAGDVDCEAACVGAAHPNSSQVVDTTQCAMKCDQGDGSPAATQKYSACVQACIANHFPTSQT</sequence>
<evidence type="ECO:0008006" key="5">
    <source>
        <dbReference type="Google" id="ProtNLM"/>
    </source>
</evidence>
<gene>
    <name evidence="2 4" type="ORF">BDZ99DRAFT_359690</name>
</gene>
<name>A0A6A6YKR7_9PEZI</name>
<dbReference type="OrthoDB" id="5597238at2759"/>
<reference evidence="4" key="3">
    <citation type="submission" date="2025-04" db="UniProtKB">
        <authorList>
            <consortium name="RefSeq"/>
        </authorList>
    </citation>
    <scope>IDENTIFICATION</scope>
    <source>
        <strain evidence="4">CBS 304.34</strain>
    </source>
</reference>
<dbReference type="Proteomes" id="UP000504636">
    <property type="component" value="Unplaced"/>
</dbReference>
<evidence type="ECO:0000313" key="3">
    <source>
        <dbReference type="Proteomes" id="UP000504636"/>
    </source>
</evidence>
<feature type="non-terminal residue" evidence="2">
    <location>
        <position position="107"/>
    </location>
</feature>
<keyword evidence="3" id="KW-1185">Reference proteome</keyword>
<evidence type="ECO:0000256" key="1">
    <source>
        <dbReference type="SAM" id="SignalP"/>
    </source>
</evidence>
<organism evidence="2">
    <name type="scientific">Mytilinidion resinicola</name>
    <dbReference type="NCBI Taxonomy" id="574789"/>
    <lineage>
        <taxon>Eukaryota</taxon>
        <taxon>Fungi</taxon>
        <taxon>Dikarya</taxon>
        <taxon>Ascomycota</taxon>
        <taxon>Pezizomycotina</taxon>
        <taxon>Dothideomycetes</taxon>
        <taxon>Pleosporomycetidae</taxon>
        <taxon>Mytilinidiales</taxon>
        <taxon>Mytilinidiaceae</taxon>
        <taxon>Mytilinidion</taxon>
    </lineage>
</organism>
<dbReference type="GeneID" id="54455554"/>
<proteinExistence type="predicted"/>
<keyword evidence="1" id="KW-0732">Signal</keyword>
<feature type="signal peptide" evidence="1">
    <location>
        <begin position="1"/>
        <end position="17"/>
    </location>
</feature>
<accession>A0A6A6YKR7</accession>
<feature type="chain" id="PRO_5044629173" description="Extracellular membrane protein CFEM domain-containing protein" evidence="1">
    <location>
        <begin position="18"/>
        <end position="107"/>
    </location>
</feature>